<comment type="caution">
    <text evidence="1">The sequence shown here is derived from an EMBL/GenBank/DDBJ whole genome shotgun (WGS) entry which is preliminary data.</text>
</comment>
<dbReference type="PROSITE" id="PS51257">
    <property type="entry name" value="PROKAR_LIPOPROTEIN"/>
    <property type="match status" value="1"/>
</dbReference>
<dbReference type="STRING" id="1341181.FLJC2902T_11440"/>
<gene>
    <name evidence="1" type="ORF">FLJC2902T_11440</name>
</gene>
<dbReference type="Gene3D" id="2.60.120.380">
    <property type="match status" value="1"/>
</dbReference>
<keyword evidence="2" id="KW-1185">Reference proteome</keyword>
<name>V6SXH0_9FLAO</name>
<dbReference type="Proteomes" id="UP000018004">
    <property type="component" value="Unassembled WGS sequence"/>
</dbReference>
<evidence type="ECO:0000313" key="1">
    <source>
        <dbReference type="EMBL" id="ESU29105.1"/>
    </source>
</evidence>
<accession>V6SXH0</accession>
<dbReference type="InterPro" id="IPR008979">
    <property type="entry name" value="Galactose-bd-like_sf"/>
</dbReference>
<dbReference type="EMBL" id="AVGG01000003">
    <property type="protein sequence ID" value="ESU29105.1"/>
    <property type="molecule type" value="Genomic_DNA"/>
</dbReference>
<evidence type="ECO:0000313" key="2">
    <source>
        <dbReference type="Proteomes" id="UP000018004"/>
    </source>
</evidence>
<evidence type="ECO:0008006" key="3">
    <source>
        <dbReference type="Google" id="ProtNLM"/>
    </source>
</evidence>
<dbReference type="AlphaFoldDB" id="V6SXH0"/>
<protein>
    <recommendedName>
        <fullName evidence="3">DUF2135 domain-containing protein</fullName>
    </recommendedName>
</protein>
<dbReference type="RefSeq" id="WP_023578792.1">
    <property type="nucleotide sequence ID" value="NZ_AVGG01000003.1"/>
</dbReference>
<organism evidence="1 2">
    <name type="scientific">Flavobacterium limnosediminis JC2902</name>
    <dbReference type="NCBI Taxonomy" id="1341181"/>
    <lineage>
        <taxon>Bacteria</taxon>
        <taxon>Pseudomonadati</taxon>
        <taxon>Bacteroidota</taxon>
        <taxon>Flavobacteriia</taxon>
        <taxon>Flavobacteriales</taxon>
        <taxon>Flavobacteriaceae</taxon>
        <taxon>Flavobacterium</taxon>
    </lineage>
</organism>
<sequence>MKTALKKTILFCILSVGILGCSKDDSSDSSTTNDFVTDAASLMSKMTISGATIKNGEIPVPDGVHTDNIESMPSTVIVTSNSLFAMPITTNITDGRIPRMIFIKLDGSDKYYQINLDSNGDPIPTNRTSPTRHDISCSGAPNIRLQAQPAGGTTPYINDAQVYTYAPPVQADPQDLSFLSDPRYWSAPRPIRFRVLDVGTGDVQISMTWDTQSDVDLWLIEPDGNKIYYADKTSSSGGELDFDNTVEYGPENIFFNTTAPSGTYTVKVNYFSGAPTTTHYNVVVKNGSTITNYEGTLTVDDQTDTVTTFTK</sequence>
<dbReference type="CDD" id="cd02795">
    <property type="entry name" value="CBM6-CBM35-CBM36_like"/>
    <property type="match status" value="1"/>
</dbReference>
<proteinExistence type="predicted"/>
<dbReference type="OrthoDB" id="266279at2"/>
<dbReference type="SUPFAM" id="SSF49785">
    <property type="entry name" value="Galactose-binding domain-like"/>
    <property type="match status" value="1"/>
</dbReference>
<dbReference type="eggNOG" id="COG4676">
    <property type="taxonomic scope" value="Bacteria"/>
</dbReference>
<reference evidence="1 2" key="1">
    <citation type="submission" date="2013-08" db="EMBL/GenBank/DDBJ databases">
        <title>Flavobacterium limnosediminis JC2902 genome sequencing.</title>
        <authorList>
            <person name="Lee K."/>
            <person name="Yi H."/>
            <person name="Park S."/>
            <person name="Chun J."/>
        </authorList>
    </citation>
    <scope>NUCLEOTIDE SEQUENCE [LARGE SCALE GENOMIC DNA]</scope>
    <source>
        <strain evidence="1 2">JC2902</strain>
    </source>
</reference>
<dbReference type="PATRIC" id="fig|1341181.4.peg.1133"/>